<dbReference type="PROSITE" id="PS50156">
    <property type="entry name" value="SSD"/>
    <property type="match status" value="1"/>
</dbReference>
<feature type="domain" description="SSD" evidence="7">
    <location>
        <begin position="261"/>
        <end position="388"/>
    </location>
</feature>
<dbReference type="InterPro" id="IPR001036">
    <property type="entry name" value="Acrflvin-R"/>
</dbReference>
<gene>
    <name evidence="8" type="ORF">FKG94_16230</name>
</gene>
<feature type="transmembrane region" description="Helical" evidence="6">
    <location>
        <begin position="761"/>
        <end position="783"/>
    </location>
</feature>
<keyword evidence="4 6" id="KW-1133">Transmembrane helix</keyword>
<dbReference type="OrthoDB" id="9803781at2"/>
<dbReference type="PANTHER" id="PTHR33406:SF13">
    <property type="entry name" value="MEMBRANE PROTEIN YDFJ"/>
    <property type="match status" value="1"/>
</dbReference>
<feature type="transmembrane region" description="Helical" evidence="6">
    <location>
        <begin position="814"/>
        <end position="831"/>
    </location>
</feature>
<dbReference type="PRINTS" id="PR00702">
    <property type="entry name" value="ACRIFLAVINRP"/>
</dbReference>
<feature type="transmembrane region" description="Helical" evidence="6">
    <location>
        <begin position="263"/>
        <end position="282"/>
    </location>
</feature>
<accession>A0A545TAB6</accession>
<dbReference type="GO" id="GO:0022857">
    <property type="term" value="F:transmembrane transporter activity"/>
    <property type="evidence" value="ECO:0007669"/>
    <property type="project" value="InterPro"/>
</dbReference>
<feature type="transmembrane region" description="Helical" evidence="6">
    <location>
        <begin position="294"/>
        <end position="314"/>
    </location>
</feature>
<keyword evidence="5 6" id="KW-0472">Membrane</keyword>
<dbReference type="RefSeq" id="WP_142905377.1">
    <property type="nucleotide sequence ID" value="NZ_ML660096.1"/>
</dbReference>
<dbReference type="EMBL" id="VHSG01000017">
    <property type="protein sequence ID" value="TQV74156.1"/>
    <property type="molecule type" value="Genomic_DNA"/>
</dbReference>
<evidence type="ECO:0000256" key="2">
    <source>
        <dbReference type="ARBA" id="ARBA00022475"/>
    </source>
</evidence>
<evidence type="ECO:0000256" key="6">
    <source>
        <dbReference type="SAM" id="Phobius"/>
    </source>
</evidence>
<comment type="subcellular location">
    <subcellularLocation>
        <location evidence="1">Cell membrane</location>
        <topology evidence="1">Multi-pass membrane protein</topology>
    </subcellularLocation>
</comment>
<evidence type="ECO:0000256" key="1">
    <source>
        <dbReference type="ARBA" id="ARBA00004651"/>
    </source>
</evidence>
<evidence type="ECO:0000256" key="3">
    <source>
        <dbReference type="ARBA" id="ARBA00022692"/>
    </source>
</evidence>
<protein>
    <submittedName>
        <fullName evidence="8">MMPL family transporter</fullName>
    </submittedName>
</protein>
<evidence type="ECO:0000313" key="8">
    <source>
        <dbReference type="EMBL" id="TQV74156.1"/>
    </source>
</evidence>
<feature type="transmembrane region" description="Helical" evidence="6">
    <location>
        <begin position="735"/>
        <end position="755"/>
    </location>
</feature>
<keyword evidence="3 6" id="KW-0812">Transmembrane</keyword>
<comment type="caution">
    <text evidence="8">The sequence shown here is derived from an EMBL/GenBank/DDBJ whole genome shotgun (WGS) entry which is preliminary data.</text>
</comment>
<evidence type="ECO:0000313" key="9">
    <source>
        <dbReference type="Proteomes" id="UP000319732"/>
    </source>
</evidence>
<feature type="transmembrane region" description="Helical" evidence="6">
    <location>
        <begin position="363"/>
        <end position="388"/>
    </location>
</feature>
<dbReference type="Pfam" id="PF03176">
    <property type="entry name" value="MMPL"/>
    <property type="match status" value="2"/>
</dbReference>
<feature type="transmembrane region" description="Helical" evidence="6">
    <location>
        <begin position="705"/>
        <end position="728"/>
    </location>
</feature>
<proteinExistence type="predicted"/>
<name>A0A545TAB6_9GAMM</name>
<dbReference type="GO" id="GO:0005886">
    <property type="term" value="C:plasma membrane"/>
    <property type="evidence" value="ECO:0007669"/>
    <property type="project" value="UniProtKB-SubCell"/>
</dbReference>
<dbReference type="Proteomes" id="UP000319732">
    <property type="component" value="Unassembled WGS sequence"/>
</dbReference>
<keyword evidence="2" id="KW-1003">Cell membrane</keyword>
<dbReference type="InterPro" id="IPR004869">
    <property type="entry name" value="MMPL_dom"/>
</dbReference>
<keyword evidence="9" id="KW-1185">Reference proteome</keyword>
<feature type="transmembrane region" description="Helical" evidence="6">
    <location>
        <begin position="837"/>
        <end position="858"/>
    </location>
</feature>
<dbReference type="PANTHER" id="PTHR33406">
    <property type="entry name" value="MEMBRANE PROTEIN MJ1562-RELATED"/>
    <property type="match status" value="1"/>
</dbReference>
<reference evidence="8 9" key="1">
    <citation type="submission" date="2019-06" db="EMBL/GenBank/DDBJ databases">
        <title>Whole genome sequence for Cellvibrionaceae sp. R142.</title>
        <authorList>
            <person name="Wang G."/>
        </authorList>
    </citation>
    <scope>NUCLEOTIDE SEQUENCE [LARGE SCALE GENOMIC DNA]</scope>
    <source>
        <strain evidence="8 9">R142</strain>
    </source>
</reference>
<sequence length="879" mass="96535">MLVLSEHAVARPRSGFVLSGLLSLLLILLVAAPSLSPAGFPFLHPVNIDTDPENMLPADEPVRVFHNAMKGEFGLYDMVVVGVINRQHPQGVFNRESLGHIHALANYAQQISWEKGGEQKGVVAIDVIAPSTVDNIEQAGLGSVRFEWLMSRPPETDAEALAIADKAMRLPFLNDTLVSRDKKAMALYIPITSKNDSYEVAQRLRAKIAEFDTADEFHITGLPIAQDQFGIEMFKQMAISAPVAMLLIFILMWWFFRHVKLVIAPLVVALISVILTMGLLVVTGNTIHIMSSMIPIFVMPIAVLDSVHILSDFFDRYPQLRDRKATLKAVMEELSAPMLFTSITTCAGFGSLAFTPIPPVQTFGVFVALGVVFAWLLTVTLIPAYIMLMPESSLSGFGMGAKGEAHTPLSRMLQRVGLFTYRRGKLILAVTAVLAGGAVYGIQQIQINDNPVKWFAEDHTIRVADKALNERFGGTYMAYLALAPAAGENGQPAQTRAGLLQSLAGLDPQIIAVIENKLNTLPGDSPPAWLPAFTAFALAQQEATATDAEWEAWDRVLLSAGEWQQAQEVFKRPEVLRYMASLQRYLDGTGLVGKSNGLPDIVKTVHRELFLGREQDFRIPDTRAAVAQTLITYQSGHRPQDLWHFVTPDYRQSNLWIQLKSGDNKDMNALVGAVETFFSENPPPVALQHNWFGLTYINVIWQDEMVAGMLKAFLGSFVIVLVMMTVLFRSLWWGLLSMLPLTVTIAAIYGLIGLVGKDYDMPVAVLSALSLGLAIDYAIHFLARSRYLQQSQGSWALGIKAVFGEPARAISRNVIVIGVGFLPLLVAPLVPYQTVGFFISSILVFAGAASLLILPALLTQFETVFFKNQEPTTCTTVSP</sequence>
<dbReference type="InterPro" id="IPR050545">
    <property type="entry name" value="Mycobact_MmpL"/>
</dbReference>
<dbReference type="AlphaFoldDB" id="A0A545TAB6"/>
<feature type="transmembrane region" description="Helical" evidence="6">
    <location>
        <begin position="334"/>
        <end position="357"/>
    </location>
</feature>
<evidence type="ECO:0000256" key="5">
    <source>
        <dbReference type="ARBA" id="ARBA00023136"/>
    </source>
</evidence>
<feature type="transmembrane region" description="Helical" evidence="6">
    <location>
        <begin position="426"/>
        <end position="443"/>
    </location>
</feature>
<dbReference type="SUPFAM" id="SSF82866">
    <property type="entry name" value="Multidrug efflux transporter AcrB transmembrane domain"/>
    <property type="match status" value="2"/>
</dbReference>
<feature type="transmembrane region" description="Helical" evidence="6">
    <location>
        <begin position="237"/>
        <end position="256"/>
    </location>
</feature>
<dbReference type="InterPro" id="IPR000731">
    <property type="entry name" value="SSD"/>
</dbReference>
<evidence type="ECO:0000259" key="7">
    <source>
        <dbReference type="PROSITE" id="PS50156"/>
    </source>
</evidence>
<evidence type="ECO:0000256" key="4">
    <source>
        <dbReference type="ARBA" id="ARBA00022989"/>
    </source>
</evidence>
<dbReference type="Gene3D" id="1.20.1640.10">
    <property type="entry name" value="Multidrug efflux transporter AcrB transmembrane domain"/>
    <property type="match status" value="2"/>
</dbReference>
<organism evidence="8 9">
    <name type="scientific">Exilibacterium tricleocarpae</name>
    <dbReference type="NCBI Taxonomy" id="2591008"/>
    <lineage>
        <taxon>Bacteria</taxon>
        <taxon>Pseudomonadati</taxon>
        <taxon>Pseudomonadota</taxon>
        <taxon>Gammaproteobacteria</taxon>
        <taxon>Cellvibrionales</taxon>
        <taxon>Cellvibrionaceae</taxon>
        <taxon>Exilibacterium</taxon>
    </lineage>
</organism>